<organism evidence="8 9">
    <name type="scientific">Obba rivulosa</name>
    <dbReference type="NCBI Taxonomy" id="1052685"/>
    <lineage>
        <taxon>Eukaryota</taxon>
        <taxon>Fungi</taxon>
        <taxon>Dikarya</taxon>
        <taxon>Basidiomycota</taxon>
        <taxon>Agaricomycotina</taxon>
        <taxon>Agaricomycetes</taxon>
        <taxon>Polyporales</taxon>
        <taxon>Gelatoporiaceae</taxon>
        <taxon>Obba</taxon>
    </lineage>
</organism>
<protein>
    <submittedName>
        <fullName evidence="8">GMC oxidoreductase</fullName>
    </submittedName>
</protein>
<dbReference type="GO" id="GO:0050660">
    <property type="term" value="F:flavin adenine dinucleotide binding"/>
    <property type="evidence" value="ECO:0007669"/>
    <property type="project" value="InterPro"/>
</dbReference>
<accession>A0A8E2ASM8</accession>
<name>A0A8E2ASM8_9APHY</name>
<keyword evidence="3" id="KW-0285">Flavoprotein</keyword>
<evidence type="ECO:0000256" key="4">
    <source>
        <dbReference type="ARBA" id="ARBA00022827"/>
    </source>
</evidence>
<dbReference type="Gene3D" id="3.30.560.10">
    <property type="entry name" value="Glucose Oxidase, domain 3"/>
    <property type="match status" value="1"/>
</dbReference>
<proteinExistence type="inferred from homology"/>
<feature type="binding site" evidence="6">
    <location>
        <begin position="130"/>
        <end position="133"/>
    </location>
    <ligand>
        <name>FAD</name>
        <dbReference type="ChEBI" id="CHEBI:57692"/>
    </ligand>
</feature>
<evidence type="ECO:0000256" key="1">
    <source>
        <dbReference type="ARBA" id="ARBA00001974"/>
    </source>
</evidence>
<evidence type="ECO:0000256" key="2">
    <source>
        <dbReference type="ARBA" id="ARBA00010790"/>
    </source>
</evidence>
<feature type="domain" description="Glucose-methanol-choline oxidoreductase N-terminal" evidence="7">
    <location>
        <begin position="310"/>
        <end position="324"/>
    </location>
</feature>
<dbReference type="Pfam" id="PF05199">
    <property type="entry name" value="GMC_oxred_C"/>
    <property type="match status" value="1"/>
</dbReference>
<keyword evidence="4 6" id="KW-0274">FAD</keyword>
<dbReference type="AlphaFoldDB" id="A0A8E2ASM8"/>
<feature type="binding site" evidence="6">
    <location>
        <position position="122"/>
    </location>
    <ligand>
        <name>FAD</name>
        <dbReference type="ChEBI" id="CHEBI:57692"/>
    </ligand>
</feature>
<dbReference type="PANTHER" id="PTHR11552">
    <property type="entry name" value="GLUCOSE-METHANOL-CHOLINE GMC OXIDOREDUCTASE"/>
    <property type="match status" value="1"/>
</dbReference>
<evidence type="ECO:0000256" key="5">
    <source>
        <dbReference type="PIRSR" id="PIRSR000137-1"/>
    </source>
</evidence>
<sequence length="628" mass="67200">MGLVASSPLKTSPELYATKLDRLDDKTEQPAGTDTGHWKQYDYVIVGGGTAGCVLASRLSQDPNTAILLLEAGRSNNKGTVDPSHIPISFQRLYKTEVDWSFETIPQRNANNRRIYYPRGKVLGGCSGTNANVVHHCAPQDFEAWETNGATGWGYETMSRYLRKAEKYIPSPLFPRINADDRGTDGLIFTRKSEIAPANKVTIEACKAFGIPNIEDVNTPQGTLGATEFLGTVDANGKRSSTASAYLTPAVLARPNLVVAVNTRVERAVFYPGSADTNGIPRPSGVILSTSPSSPRYGVRVLKEVILCAGAVATPQLLMLSGIGPAEELDKLGIQVVKDLPHVGHNLSDHVGCGSLIFRTRPGTGISLDYLKKPLYGVLALVQWLLTGSGPLSSVGPGAAAFLRSDDPALQQAFASRASPGVVVHDATSGAGVPDLEIIWGASISLDNGFKKPPSGCEGITISAVALHPESVGSIKIVSRSVWDAPLIDLNYFASENDLNVLMRGVRFILRLVRTEPLAPLLDLESREDGKVDGEDVFWPGNADPDKVSDEELKAWIRKNVETVFHPVSTARMGSSPENSVVDATLRVHGVDGLRVVDASVFPTQVSGHPCAIVVAMAERAAELIREG</sequence>
<feature type="active site" description="Proton acceptor" evidence="5">
    <location>
        <position position="609"/>
    </location>
</feature>
<dbReference type="PANTHER" id="PTHR11552:SF147">
    <property type="entry name" value="CHOLINE DEHYDROGENASE, MITOCHONDRIAL"/>
    <property type="match status" value="1"/>
</dbReference>
<evidence type="ECO:0000313" key="9">
    <source>
        <dbReference type="Proteomes" id="UP000250043"/>
    </source>
</evidence>
<evidence type="ECO:0000259" key="7">
    <source>
        <dbReference type="PROSITE" id="PS00624"/>
    </source>
</evidence>
<dbReference type="PIRSF" id="PIRSF000137">
    <property type="entry name" value="Alcohol_oxidase"/>
    <property type="match status" value="1"/>
</dbReference>
<dbReference type="GO" id="GO:0016614">
    <property type="term" value="F:oxidoreductase activity, acting on CH-OH group of donors"/>
    <property type="evidence" value="ECO:0007669"/>
    <property type="project" value="InterPro"/>
</dbReference>
<feature type="active site" description="Proton donor" evidence="5">
    <location>
        <position position="566"/>
    </location>
</feature>
<evidence type="ECO:0000256" key="3">
    <source>
        <dbReference type="ARBA" id="ARBA00022630"/>
    </source>
</evidence>
<dbReference type="EMBL" id="KV722666">
    <property type="protein sequence ID" value="OCH84495.1"/>
    <property type="molecule type" value="Genomic_DNA"/>
</dbReference>
<dbReference type="PROSITE" id="PS00624">
    <property type="entry name" value="GMC_OXRED_2"/>
    <property type="match status" value="1"/>
</dbReference>
<dbReference type="InterPro" id="IPR000172">
    <property type="entry name" value="GMC_OxRdtase_N"/>
</dbReference>
<comment type="cofactor">
    <cofactor evidence="1 6">
        <name>FAD</name>
        <dbReference type="ChEBI" id="CHEBI:57692"/>
    </cofactor>
</comment>
<dbReference type="InterPro" id="IPR036188">
    <property type="entry name" value="FAD/NAD-bd_sf"/>
</dbReference>
<dbReference type="SUPFAM" id="SSF54373">
    <property type="entry name" value="FAD-linked reductases, C-terminal domain"/>
    <property type="match status" value="1"/>
</dbReference>
<comment type="similarity">
    <text evidence="2">Belongs to the GMC oxidoreductase family.</text>
</comment>
<evidence type="ECO:0000313" key="8">
    <source>
        <dbReference type="EMBL" id="OCH84495.1"/>
    </source>
</evidence>
<dbReference type="InterPro" id="IPR012132">
    <property type="entry name" value="GMC_OxRdtase"/>
</dbReference>
<dbReference type="SUPFAM" id="SSF51905">
    <property type="entry name" value="FAD/NAD(P)-binding domain"/>
    <property type="match status" value="1"/>
</dbReference>
<dbReference type="Gene3D" id="3.50.50.60">
    <property type="entry name" value="FAD/NAD(P)-binding domain"/>
    <property type="match status" value="1"/>
</dbReference>
<evidence type="ECO:0000256" key="6">
    <source>
        <dbReference type="PIRSR" id="PIRSR000137-2"/>
    </source>
</evidence>
<dbReference type="Proteomes" id="UP000250043">
    <property type="component" value="Unassembled WGS sequence"/>
</dbReference>
<dbReference type="InterPro" id="IPR007867">
    <property type="entry name" value="GMC_OxRtase_C"/>
</dbReference>
<feature type="binding site" evidence="6">
    <location>
        <position position="265"/>
    </location>
    <ligand>
        <name>FAD</name>
        <dbReference type="ChEBI" id="CHEBI:57692"/>
    </ligand>
</feature>
<dbReference type="Pfam" id="PF00732">
    <property type="entry name" value="GMC_oxred_N"/>
    <property type="match status" value="1"/>
</dbReference>
<gene>
    <name evidence="8" type="ORF">OBBRIDRAFT_764247</name>
</gene>
<reference evidence="8 9" key="1">
    <citation type="submission" date="2016-07" db="EMBL/GenBank/DDBJ databases">
        <title>Draft genome of the white-rot fungus Obba rivulosa 3A-2.</title>
        <authorList>
            <consortium name="DOE Joint Genome Institute"/>
            <person name="Miettinen O."/>
            <person name="Riley R."/>
            <person name="Acob R."/>
            <person name="Barry K."/>
            <person name="Cullen D."/>
            <person name="De Vries R."/>
            <person name="Hainaut M."/>
            <person name="Hatakka A."/>
            <person name="Henrissat B."/>
            <person name="Hilden K."/>
            <person name="Kuo R."/>
            <person name="Labutti K."/>
            <person name="Lipzen A."/>
            <person name="Makela M.R."/>
            <person name="Sandor L."/>
            <person name="Spatafora J.W."/>
            <person name="Grigoriev I.V."/>
            <person name="Hibbett D.S."/>
        </authorList>
    </citation>
    <scope>NUCLEOTIDE SEQUENCE [LARGE SCALE GENOMIC DNA]</scope>
    <source>
        <strain evidence="8 9">3A-2</strain>
    </source>
</reference>
<keyword evidence="9" id="KW-1185">Reference proteome</keyword>
<dbReference type="OrthoDB" id="269227at2759"/>